<proteinExistence type="predicted"/>
<gene>
    <name evidence="2" type="ORF">COX28_00925</name>
</gene>
<reference evidence="2 3" key="1">
    <citation type="submission" date="2017-09" db="EMBL/GenBank/DDBJ databases">
        <title>Depth-based differentiation of microbial function through sediment-hosted aquifers and enrichment of novel symbionts in the deep terrestrial subsurface.</title>
        <authorList>
            <person name="Probst A.J."/>
            <person name="Ladd B."/>
            <person name="Jarett J.K."/>
            <person name="Geller-Mcgrath D.E."/>
            <person name="Sieber C.M."/>
            <person name="Emerson J.B."/>
            <person name="Anantharaman K."/>
            <person name="Thomas B.C."/>
            <person name="Malmstrom R."/>
            <person name="Stieglmeier M."/>
            <person name="Klingl A."/>
            <person name="Woyke T."/>
            <person name="Ryan C.M."/>
            <person name="Banfield J.F."/>
        </authorList>
    </citation>
    <scope>NUCLEOTIDE SEQUENCE [LARGE SCALE GENOMIC DNA]</scope>
    <source>
        <strain evidence="2">CG23_combo_of_CG06-09_8_20_14_all_39_39</strain>
    </source>
</reference>
<dbReference type="SUPFAM" id="SSF53335">
    <property type="entry name" value="S-adenosyl-L-methionine-dependent methyltransferases"/>
    <property type="match status" value="1"/>
</dbReference>
<dbReference type="AlphaFoldDB" id="A0A2G9Z7G3"/>
<evidence type="ECO:0000259" key="1">
    <source>
        <dbReference type="Pfam" id="PF08241"/>
    </source>
</evidence>
<dbReference type="Gene3D" id="3.40.50.150">
    <property type="entry name" value="Vaccinia Virus protein VP39"/>
    <property type="match status" value="1"/>
</dbReference>
<comment type="caution">
    <text evidence="2">The sequence shown here is derived from an EMBL/GenBank/DDBJ whole genome shotgun (WGS) entry which is preliminary data.</text>
</comment>
<dbReference type="EMBL" id="PCRX01000017">
    <property type="protein sequence ID" value="PIP29095.1"/>
    <property type="molecule type" value="Genomic_DNA"/>
</dbReference>
<evidence type="ECO:0000313" key="2">
    <source>
        <dbReference type="EMBL" id="PIP29095.1"/>
    </source>
</evidence>
<sequence length="236" mass="27819">MHFYPRPSKCFLYDILESNLKKHQALIALDAGSNNFKNYPMFNTEYYYGLDFDLDALRKGVERYQQDKAFGLWGDLRNLNTLPDKSIDVIVSTNTLYVLNDTEREVVVKNLSRLCAPGGLFICEIPNDETAKNILKQLEKDFEKINIIYYRNIFSRWYEKIFERRGYIGFDDLAAWLPFRFLAWLISRFEFLTCYAKKINTDIIVICQQADLGSQNKFILNNNNLIQRHIYQLTAN</sequence>
<evidence type="ECO:0000313" key="3">
    <source>
        <dbReference type="Proteomes" id="UP000231235"/>
    </source>
</evidence>
<organism evidence="2 3">
    <name type="scientific">Candidatus Kuenenbacteria bacterium CG23_combo_of_CG06-09_8_20_14_all_39_39</name>
    <dbReference type="NCBI Taxonomy" id="1974623"/>
    <lineage>
        <taxon>Bacteria</taxon>
        <taxon>Candidatus Kueneniibacteriota</taxon>
    </lineage>
</organism>
<dbReference type="InterPro" id="IPR029063">
    <property type="entry name" value="SAM-dependent_MTases_sf"/>
</dbReference>
<name>A0A2G9Z7G3_9BACT</name>
<protein>
    <recommendedName>
        <fullName evidence="1">Methyltransferase type 11 domain-containing protein</fullName>
    </recommendedName>
</protein>
<dbReference type="Proteomes" id="UP000231235">
    <property type="component" value="Unassembled WGS sequence"/>
</dbReference>
<accession>A0A2G9Z7G3</accession>
<dbReference type="GO" id="GO:0008757">
    <property type="term" value="F:S-adenosylmethionine-dependent methyltransferase activity"/>
    <property type="evidence" value="ECO:0007669"/>
    <property type="project" value="InterPro"/>
</dbReference>
<dbReference type="Pfam" id="PF08241">
    <property type="entry name" value="Methyltransf_11"/>
    <property type="match status" value="1"/>
</dbReference>
<dbReference type="InterPro" id="IPR013216">
    <property type="entry name" value="Methyltransf_11"/>
</dbReference>
<dbReference type="CDD" id="cd02440">
    <property type="entry name" value="AdoMet_MTases"/>
    <property type="match status" value="1"/>
</dbReference>
<feature type="domain" description="Methyltransferase type 11" evidence="1">
    <location>
        <begin position="42"/>
        <end position="123"/>
    </location>
</feature>